<reference evidence="2 3" key="1">
    <citation type="submission" date="2020-09" db="EMBL/GenBank/DDBJ databases">
        <title>Genome sequencing and assembly of Pontibacter sp.</title>
        <authorList>
            <person name="Chhetri G."/>
        </authorList>
    </citation>
    <scope>NUCLEOTIDE SEQUENCE [LARGE SCALE GENOMIC DNA]</scope>
    <source>
        <strain evidence="2 3">JH31</strain>
    </source>
</reference>
<name>A0ABR7XEW1_9BACT</name>
<proteinExistence type="predicted"/>
<feature type="transmembrane region" description="Helical" evidence="1">
    <location>
        <begin position="30"/>
        <end position="46"/>
    </location>
</feature>
<evidence type="ECO:0000313" key="3">
    <source>
        <dbReference type="Proteomes" id="UP000625551"/>
    </source>
</evidence>
<dbReference type="Proteomes" id="UP000625551">
    <property type="component" value="Unassembled WGS sequence"/>
</dbReference>
<keyword evidence="1" id="KW-0472">Membrane</keyword>
<keyword evidence="3" id="KW-1185">Reference proteome</keyword>
<feature type="transmembrane region" description="Helical" evidence="1">
    <location>
        <begin position="5"/>
        <end position="24"/>
    </location>
</feature>
<accession>A0ABR7XEW1</accession>
<gene>
    <name evidence="2" type="ORF">H9Q13_06570</name>
</gene>
<keyword evidence="1" id="KW-1133">Transmembrane helix</keyword>
<comment type="caution">
    <text evidence="2">The sequence shown here is derived from an EMBL/GenBank/DDBJ whole genome shotgun (WGS) entry which is preliminary data.</text>
</comment>
<evidence type="ECO:0000313" key="2">
    <source>
        <dbReference type="EMBL" id="MBD1396824.1"/>
    </source>
</evidence>
<keyword evidence="1" id="KW-0812">Transmembrane</keyword>
<sequence length="80" mass="9496">MNRYLFWALMSLPWLAFFFSMYVWKDVSSPIVFIVNIAVLQALVINSRRKQVGMRLTETLKAVIPGIGYHEWRRLYFAKP</sequence>
<evidence type="ECO:0000256" key="1">
    <source>
        <dbReference type="SAM" id="Phobius"/>
    </source>
</evidence>
<organism evidence="2 3">
    <name type="scientific">Pontibacter aquaedesilientis</name>
    <dbReference type="NCBI Taxonomy" id="2766980"/>
    <lineage>
        <taxon>Bacteria</taxon>
        <taxon>Pseudomonadati</taxon>
        <taxon>Bacteroidota</taxon>
        <taxon>Cytophagia</taxon>
        <taxon>Cytophagales</taxon>
        <taxon>Hymenobacteraceae</taxon>
        <taxon>Pontibacter</taxon>
    </lineage>
</organism>
<dbReference type="EMBL" id="JACXAJ010000002">
    <property type="protein sequence ID" value="MBD1396824.1"/>
    <property type="molecule type" value="Genomic_DNA"/>
</dbReference>
<protein>
    <submittedName>
        <fullName evidence="2">Uncharacterized protein</fullName>
    </submittedName>
</protein>
<dbReference type="RefSeq" id="WP_191182970.1">
    <property type="nucleotide sequence ID" value="NZ_JACXAJ010000002.1"/>
</dbReference>